<dbReference type="InterPro" id="IPR023214">
    <property type="entry name" value="HAD_sf"/>
</dbReference>
<dbReference type="PANTHER" id="PTHR43768:SF3">
    <property type="entry name" value="TREHALOSE 6-PHOSPHATE PHOSPHATASE"/>
    <property type="match status" value="1"/>
</dbReference>
<dbReference type="AlphaFoldDB" id="A0A564ZGZ3"/>
<dbReference type="InterPro" id="IPR006379">
    <property type="entry name" value="HAD-SF_hydro_IIB"/>
</dbReference>
<comment type="pathway">
    <text evidence="1 4">Glycan biosynthesis; trehalose biosynthesis.</text>
</comment>
<keyword evidence="3 4" id="KW-0378">Hydrolase</keyword>
<dbReference type="EC" id="3.1.3.12" evidence="4"/>
<dbReference type="GO" id="GO:0004805">
    <property type="term" value="F:trehalose-phosphatase activity"/>
    <property type="evidence" value="ECO:0007669"/>
    <property type="project" value="UniProtKB-EC"/>
</dbReference>
<evidence type="ECO:0000256" key="2">
    <source>
        <dbReference type="ARBA" id="ARBA00008770"/>
    </source>
</evidence>
<dbReference type="SUPFAM" id="SSF56784">
    <property type="entry name" value="HAD-like"/>
    <property type="match status" value="1"/>
</dbReference>
<evidence type="ECO:0000313" key="6">
    <source>
        <dbReference type="Proteomes" id="UP000334340"/>
    </source>
</evidence>
<name>A0A564ZGZ3_9BACT</name>
<keyword evidence="4" id="KW-0460">Magnesium</keyword>
<dbReference type="PANTHER" id="PTHR43768">
    <property type="entry name" value="TREHALOSE 6-PHOSPHATE PHOSPHATASE"/>
    <property type="match status" value="1"/>
</dbReference>
<dbReference type="Pfam" id="PF02358">
    <property type="entry name" value="Trehalose_PPase"/>
    <property type="match status" value="1"/>
</dbReference>
<comment type="similarity">
    <text evidence="2 4">Belongs to the trehalose phosphatase family.</text>
</comment>
<dbReference type="GO" id="GO:0046872">
    <property type="term" value="F:metal ion binding"/>
    <property type="evidence" value="ECO:0007669"/>
    <property type="project" value="UniProtKB-KW"/>
</dbReference>
<dbReference type="NCBIfam" id="TIGR01484">
    <property type="entry name" value="HAD-SF-IIB"/>
    <property type="match status" value="1"/>
</dbReference>
<dbReference type="InterPro" id="IPR044651">
    <property type="entry name" value="OTSB-like"/>
</dbReference>
<evidence type="ECO:0000256" key="3">
    <source>
        <dbReference type="ARBA" id="ARBA00022801"/>
    </source>
</evidence>
<protein>
    <recommendedName>
        <fullName evidence="4">Trehalose 6-phosphate phosphatase</fullName>
        <ecNumber evidence="4">3.1.3.12</ecNumber>
    </recommendedName>
</protein>
<dbReference type="InterPro" id="IPR036412">
    <property type="entry name" value="HAD-like_sf"/>
</dbReference>
<comment type="cofactor">
    <cofactor evidence="4">
        <name>Mg(2+)</name>
        <dbReference type="ChEBI" id="CHEBI:18420"/>
    </cofactor>
</comment>
<dbReference type="Gene3D" id="3.30.70.1020">
    <property type="entry name" value="Trehalose-6-phosphate phosphatase related protein, domain 2"/>
    <property type="match status" value="1"/>
</dbReference>
<dbReference type="InterPro" id="IPR003337">
    <property type="entry name" value="Trehalose_PPase"/>
</dbReference>
<dbReference type="NCBIfam" id="TIGR00685">
    <property type="entry name" value="T6PP"/>
    <property type="match status" value="1"/>
</dbReference>
<dbReference type="Gene3D" id="3.40.50.1000">
    <property type="entry name" value="HAD superfamily/HAD-like"/>
    <property type="match status" value="1"/>
</dbReference>
<dbReference type="Proteomes" id="UP000334340">
    <property type="component" value="Unassembled WGS sequence"/>
</dbReference>
<sequence length="259" mass="28859">MEQLRSQWPRVAAEIVGSSHTLLLLDYDGTLTRIAPTPEQATLPAPTRSVLRALSRHPRITVAVISERPLNELRRRVGVRNLIYIGNHGREMWQAGRQAKVIVPRSFQETVARIGSQLASVVADIPGALVKDKGLSVSLHYRLVPTDLESHLMGIFVRDILPLVRSSELTVLYGRKVIELCPRLTWIKGHAALWLMKEIQRRAVLPIYIGDDHTGGGAFGALAEDITIQVGAHVGSKAHYYVRDVKEVITFLRWMAATC</sequence>
<reference evidence="5 6" key="1">
    <citation type="submission" date="2019-07" db="EMBL/GenBank/DDBJ databases">
        <authorList>
            <person name="Cremers G."/>
        </authorList>
    </citation>
    <scope>NUCLEOTIDE SEQUENCE [LARGE SCALE GENOMIC DNA]</scope>
</reference>
<dbReference type="UniPathway" id="UPA00299"/>
<evidence type="ECO:0000313" key="5">
    <source>
        <dbReference type="EMBL" id="VUZ84177.1"/>
    </source>
</evidence>
<evidence type="ECO:0000256" key="4">
    <source>
        <dbReference type="RuleBase" id="RU361117"/>
    </source>
</evidence>
<organism evidence="5 6">
    <name type="scientific">Candidatus Methylomirabilis lanthanidiphila</name>
    <dbReference type="NCBI Taxonomy" id="2211376"/>
    <lineage>
        <taxon>Bacteria</taxon>
        <taxon>Candidatus Methylomirabilota</taxon>
        <taxon>Candidatus Methylomirabilia</taxon>
        <taxon>Candidatus Methylomirabilales</taxon>
        <taxon>Candidatus Methylomirabilaceae</taxon>
        <taxon>Candidatus Methylomirabilis</taxon>
    </lineage>
</organism>
<gene>
    <name evidence="5" type="primary">otsB</name>
    <name evidence="5" type="ORF">MELA_00543</name>
</gene>
<accession>A0A564ZGZ3</accession>
<proteinExistence type="inferred from homology"/>
<keyword evidence="6" id="KW-1185">Reference proteome</keyword>
<comment type="function">
    <text evidence="4">Removes the phosphate from trehalose 6-phosphate to produce free trehalose.</text>
</comment>
<keyword evidence="4" id="KW-0479">Metal-binding</keyword>
<comment type="catalytic activity">
    <reaction evidence="4">
        <text>alpha,alpha-trehalose 6-phosphate + H2O = alpha,alpha-trehalose + phosphate</text>
        <dbReference type="Rhea" id="RHEA:23420"/>
        <dbReference type="ChEBI" id="CHEBI:15377"/>
        <dbReference type="ChEBI" id="CHEBI:16551"/>
        <dbReference type="ChEBI" id="CHEBI:43474"/>
        <dbReference type="ChEBI" id="CHEBI:58429"/>
        <dbReference type="EC" id="3.1.3.12"/>
    </reaction>
</comment>
<dbReference type="GO" id="GO:0005992">
    <property type="term" value="P:trehalose biosynthetic process"/>
    <property type="evidence" value="ECO:0007669"/>
    <property type="project" value="UniProtKB-UniPathway"/>
</dbReference>
<dbReference type="EMBL" id="CABIKM010000007">
    <property type="protein sequence ID" value="VUZ84177.1"/>
    <property type="molecule type" value="Genomic_DNA"/>
</dbReference>
<evidence type="ECO:0000256" key="1">
    <source>
        <dbReference type="ARBA" id="ARBA00005199"/>
    </source>
</evidence>